<organism evidence="2 3">
    <name type="scientific">Fusarium fujikuroi</name>
    <name type="common">Bakanae and foot rot disease fungus</name>
    <name type="synonym">Gibberella fujikuroi</name>
    <dbReference type="NCBI Taxonomy" id="5127"/>
    <lineage>
        <taxon>Eukaryota</taxon>
        <taxon>Fungi</taxon>
        <taxon>Dikarya</taxon>
        <taxon>Ascomycota</taxon>
        <taxon>Pezizomycotina</taxon>
        <taxon>Sordariomycetes</taxon>
        <taxon>Hypocreomycetidae</taxon>
        <taxon>Hypocreales</taxon>
        <taxon>Nectriaceae</taxon>
        <taxon>Fusarium</taxon>
        <taxon>Fusarium fujikuroi species complex</taxon>
    </lineage>
</organism>
<feature type="compositionally biased region" description="Polar residues" evidence="1">
    <location>
        <begin position="82"/>
        <end position="91"/>
    </location>
</feature>
<feature type="compositionally biased region" description="Polar residues" evidence="1">
    <location>
        <begin position="119"/>
        <end position="130"/>
    </location>
</feature>
<feature type="region of interest" description="Disordered" evidence="1">
    <location>
        <begin position="372"/>
        <end position="401"/>
    </location>
</feature>
<comment type="caution">
    <text evidence="2">The sequence shown here is derived from an EMBL/GenBank/DDBJ whole genome shotgun (WGS) entry which is preliminary data.</text>
</comment>
<gene>
    <name evidence="2" type="ORF">C2S_11191</name>
</gene>
<dbReference type="AlphaFoldDB" id="A0A0I9X8X0"/>
<evidence type="ECO:0000313" key="2">
    <source>
        <dbReference type="EMBL" id="VTT78696.1"/>
    </source>
</evidence>
<dbReference type="EMBL" id="CABFJX010000394">
    <property type="protein sequence ID" value="VTT78696.1"/>
    <property type="molecule type" value="Genomic_DNA"/>
</dbReference>
<dbReference type="Proteomes" id="UP000760494">
    <property type="component" value="Unassembled WGS sequence"/>
</dbReference>
<name>A0A0I9X8X0_FUSFU</name>
<evidence type="ECO:0000256" key="1">
    <source>
        <dbReference type="SAM" id="MobiDB-lite"/>
    </source>
</evidence>
<protein>
    <submittedName>
        <fullName evidence="2">Uncharacterized protein</fullName>
    </submittedName>
</protein>
<feature type="compositionally biased region" description="Polar residues" evidence="1">
    <location>
        <begin position="179"/>
        <end position="189"/>
    </location>
</feature>
<feature type="region of interest" description="Disordered" evidence="1">
    <location>
        <begin position="304"/>
        <end position="349"/>
    </location>
</feature>
<evidence type="ECO:0000313" key="3">
    <source>
        <dbReference type="Proteomes" id="UP000760494"/>
    </source>
</evidence>
<accession>A0A0I9X8X0</accession>
<reference evidence="2" key="1">
    <citation type="submission" date="2019-05" db="EMBL/GenBank/DDBJ databases">
        <authorList>
            <person name="Piombo E."/>
        </authorList>
    </citation>
    <scope>NUCLEOTIDE SEQUENCE</scope>
    <source>
        <strain evidence="2">C2S</strain>
    </source>
</reference>
<dbReference type="eggNOG" id="ENOG502RNN6">
    <property type="taxonomic scope" value="Eukaryota"/>
</dbReference>
<feature type="region of interest" description="Disordered" evidence="1">
    <location>
        <begin position="147"/>
        <end position="199"/>
    </location>
</feature>
<sequence>MTSCTRPVSSIELVLPPQNAYLYRNRPLPLPPTTLSRTSSKAKPPPRFSAFPQTLGPGNDPKALPQQPPVIVPKALTRQRASRMSISGTTSLRERRSSQKIQQITGHDVGPGIDWTSAISRPQYSPSISPKSMRDDSSSGYGICLDEPMFDDEPTPLADYQPRSSDSSMPPLEPDCDSVLSNHSYTSPESPRAQRRSVSLHVAKTQRLSSATSTMTALEPVPSLEDPFDEDINWQAGSCYNYFSDLETADEYHRIATKLANNDKRQSIYGASSLARSRTSLSRRLSVGARSLFTRRKDSALSASSSRASLTAASYPTKGPYSPSIPPSSETGSVASPPRSTFEIDDEDELYADDGRMREVVKDFFARRSEERNSMELGKPRSIPQFPEKSPEHKSLSRTGVQVKDLISNARDGARLIQARGERRRTQLRTQIKMIPEEEIGR</sequence>
<feature type="compositionally biased region" description="Low complexity" evidence="1">
    <location>
        <begin position="304"/>
        <end position="314"/>
    </location>
</feature>
<feature type="region of interest" description="Disordered" evidence="1">
    <location>
        <begin position="23"/>
        <end position="100"/>
    </location>
</feature>
<proteinExistence type="predicted"/>
<feature type="region of interest" description="Disordered" evidence="1">
    <location>
        <begin position="119"/>
        <end position="138"/>
    </location>
</feature>